<keyword evidence="4" id="KW-1185">Reference proteome</keyword>
<feature type="domain" description="Inner membrane protein YgaP-like transmembrane" evidence="2">
    <location>
        <begin position="1"/>
        <end position="61"/>
    </location>
</feature>
<feature type="transmembrane region" description="Helical" evidence="1">
    <location>
        <begin position="34"/>
        <end position="56"/>
    </location>
</feature>
<organism evidence="3 4">
    <name type="scientific">Sulfitobacter sediminis</name>
    <dbReference type="NCBI Taxonomy" id="3234186"/>
    <lineage>
        <taxon>Bacteria</taxon>
        <taxon>Pseudomonadati</taxon>
        <taxon>Pseudomonadota</taxon>
        <taxon>Alphaproteobacteria</taxon>
        <taxon>Rhodobacterales</taxon>
        <taxon>Roseobacteraceae</taxon>
        <taxon>Sulfitobacter</taxon>
    </lineage>
</organism>
<proteinExistence type="predicted"/>
<keyword evidence="1" id="KW-0812">Transmembrane</keyword>
<evidence type="ECO:0000313" key="3">
    <source>
        <dbReference type="EMBL" id="MEW9921243.1"/>
    </source>
</evidence>
<evidence type="ECO:0000256" key="1">
    <source>
        <dbReference type="SAM" id="Phobius"/>
    </source>
</evidence>
<accession>A0ABV3RRQ4</accession>
<dbReference type="Pfam" id="PF11127">
    <property type="entry name" value="YgaP-like_TM"/>
    <property type="match status" value="1"/>
</dbReference>
<dbReference type="EMBL" id="JBFNXX010000013">
    <property type="protein sequence ID" value="MEW9921243.1"/>
    <property type="molecule type" value="Genomic_DNA"/>
</dbReference>
<comment type="caution">
    <text evidence="3">The sequence shown here is derived from an EMBL/GenBank/DDBJ whole genome shotgun (WGS) entry which is preliminary data.</text>
</comment>
<dbReference type="Proteomes" id="UP001556098">
    <property type="component" value="Unassembled WGS sequence"/>
</dbReference>
<evidence type="ECO:0000259" key="2">
    <source>
        <dbReference type="Pfam" id="PF11127"/>
    </source>
</evidence>
<feature type="transmembrane region" description="Helical" evidence="1">
    <location>
        <begin position="12"/>
        <end position="28"/>
    </location>
</feature>
<dbReference type="InterPro" id="IPR021309">
    <property type="entry name" value="YgaP-like_TM"/>
</dbReference>
<protein>
    <submittedName>
        <fullName evidence="3">DUF2892 domain-containing protein</fullName>
    </submittedName>
</protein>
<keyword evidence="1" id="KW-1133">Transmembrane helix</keyword>
<dbReference type="RefSeq" id="WP_367878944.1">
    <property type="nucleotide sequence ID" value="NZ_JBFNXX010000013.1"/>
</dbReference>
<name>A0ABV3RRQ4_9RHOB</name>
<keyword evidence="1" id="KW-0472">Membrane</keyword>
<sequence length="65" mass="6910">MSKNEGTLDRTLRVILGLVLLSLVFIGPQTMWGLIGIVPLVTGLIGTCPVYSLLGIRTCKVSPGK</sequence>
<reference evidence="3 4" key="1">
    <citation type="submission" date="2024-07" db="EMBL/GenBank/DDBJ databases">
        <title>Marimonas sp.nov., isolated from tidal-flat sediment.</title>
        <authorList>
            <person name="Jayan J.N."/>
            <person name="Lee S.S."/>
        </authorList>
    </citation>
    <scope>NUCLEOTIDE SEQUENCE [LARGE SCALE GENOMIC DNA]</scope>
    <source>
        <strain evidence="3 4">MJW-29</strain>
    </source>
</reference>
<gene>
    <name evidence="3" type="ORF">AB2B41_16650</name>
</gene>
<evidence type="ECO:0000313" key="4">
    <source>
        <dbReference type="Proteomes" id="UP001556098"/>
    </source>
</evidence>